<reference evidence="3" key="3">
    <citation type="submission" date="2025-04" db="UniProtKB">
        <authorList>
            <consortium name="RefSeq"/>
        </authorList>
    </citation>
    <scope>IDENTIFICATION</scope>
    <source>
        <strain evidence="3">CBS 304.34</strain>
    </source>
</reference>
<reference evidence="3" key="2">
    <citation type="submission" date="2020-04" db="EMBL/GenBank/DDBJ databases">
        <authorList>
            <consortium name="NCBI Genome Project"/>
        </authorList>
    </citation>
    <scope>NUCLEOTIDE SEQUENCE</scope>
    <source>
        <strain evidence="3">CBS 304.34</strain>
    </source>
</reference>
<sequence>MFYSSISYLTDHSLQGPFGTAILFCDGHLQWSCYRRRTLGATVLFCDGLSGLSTLDDGFRHGVLLMVSPCFHTSLMLLSQPHHPAFTKSSQCFHLAFTPHHTVPSFDFPLKTHKTILQKLHNLYSPRAIGLFSSMILLGGHVPRYQIQWEVQICIKPRPLCRDVVVMC</sequence>
<dbReference type="Proteomes" id="UP000504636">
    <property type="component" value="Unplaced"/>
</dbReference>
<reference evidence="1 3" key="1">
    <citation type="journal article" date="2020" name="Stud. Mycol.">
        <title>101 Dothideomycetes genomes: a test case for predicting lifestyles and emergence of pathogens.</title>
        <authorList>
            <person name="Haridas S."/>
            <person name="Albert R."/>
            <person name="Binder M."/>
            <person name="Bloem J."/>
            <person name="Labutti K."/>
            <person name="Salamov A."/>
            <person name="Andreopoulos B."/>
            <person name="Baker S."/>
            <person name="Barry K."/>
            <person name="Bills G."/>
            <person name="Bluhm B."/>
            <person name="Cannon C."/>
            <person name="Castanera R."/>
            <person name="Culley D."/>
            <person name="Daum C."/>
            <person name="Ezra D."/>
            <person name="Gonzalez J."/>
            <person name="Henrissat B."/>
            <person name="Kuo A."/>
            <person name="Liang C."/>
            <person name="Lipzen A."/>
            <person name="Lutzoni F."/>
            <person name="Magnuson J."/>
            <person name="Mondo S."/>
            <person name="Nolan M."/>
            <person name="Ohm R."/>
            <person name="Pangilinan J."/>
            <person name="Park H.-J."/>
            <person name="Ramirez L."/>
            <person name="Alfaro M."/>
            <person name="Sun H."/>
            <person name="Tritt A."/>
            <person name="Yoshinaga Y."/>
            <person name="Zwiers L.-H."/>
            <person name="Turgeon B."/>
            <person name="Goodwin S."/>
            <person name="Spatafora J."/>
            <person name="Crous P."/>
            <person name="Grigoriev I."/>
        </authorList>
    </citation>
    <scope>NUCLEOTIDE SEQUENCE</scope>
    <source>
        <strain evidence="1 3">CBS 304.34</strain>
    </source>
</reference>
<accession>A0A6A6YXE0</accession>
<gene>
    <name evidence="1 3" type="ORF">BDZ99DRAFT_251831</name>
</gene>
<dbReference type="AlphaFoldDB" id="A0A6A6YXE0"/>
<dbReference type="EMBL" id="MU003696">
    <property type="protein sequence ID" value="KAF2813228.1"/>
    <property type="molecule type" value="Genomic_DNA"/>
</dbReference>
<dbReference type="GeneID" id="54454586"/>
<name>A0A6A6YXE0_9PEZI</name>
<organism evidence="1">
    <name type="scientific">Mytilinidion resinicola</name>
    <dbReference type="NCBI Taxonomy" id="574789"/>
    <lineage>
        <taxon>Eukaryota</taxon>
        <taxon>Fungi</taxon>
        <taxon>Dikarya</taxon>
        <taxon>Ascomycota</taxon>
        <taxon>Pezizomycotina</taxon>
        <taxon>Dothideomycetes</taxon>
        <taxon>Pleosporomycetidae</taxon>
        <taxon>Mytilinidiales</taxon>
        <taxon>Mytilinidiaceae</taxon>
        <taxon>Mytilinidion</taxon>
    </lineage>
</organism>
<dbReference type="OrthoDB" id="10480794at2759"/>
<evidence type="ECO:0000313" key="1">
    <source>
        <dbReference type="EMBL" id="KAF2813228.1"/>
    </source>
</evidence>
<evidence type="ECO:0000313" key="3">
    <source>
        <dbReference type="RefSeq" id="XP_033580192.1"/>
    </source>
</evidence>
<proteinExistence type="predicted"/>
<dbReference type="RefSeq" id="XP_033580192.1">
    <property type="nucleotide sequence ID" value="XM_033713693.1"/>
</dbReference>
<protein>
    <submittedName>
        <fullName evidence="1 3">Uncharacterized protein</fullName>
    </submittedName>
</protein>
<evidence type="ECO:0000313" key="2">
    <source>
        <dbReference type="Proteomes" id="UP000504636"/>
    </source>
</evidence>
<keyword evidence="2" id="KW-1185">Reference proteome</keyword>